<dbReference type="Gene3D" id="2.160.20.10">
    <property type="entry name" value="Single-stranded right-handed beta-helix, Pectin lyase-like"/>
    <property type="match status" value="1"/>
</dbReference>
<reference evidence="6 7" key="1">
    <citation type="submission" date="2014-06" db="EMBL/GenBank/DDBJ databases">
        <title>Whole Genome Sequences of Three Symbiotic Endozoicomonas Bacteria.</title>
        <authorList>
            <person name="Neave M.J."/>
            <person name="Apprill A."/>
            <person name="Voolstra C.R."/>
        </authorList>
    </citation>
    <scope>NUCLEOTIDE SEQUENCE [LARGE SCALE GENOMIC DNA]</scope>
    <source>
        <strain evidence="6 7">LMG 24815</strain>
    </source>
</reference>
<gene>
    <name evidence="6" type="ORF">GZ77_25725</name>
</gene>
<dbReference type="InterPro" id="IPR000421">
    <property type="entry name" value="FA58C"/>
</dbReference>
<evidence type="ECO:0000256" key="2">
    <source>
        <dbReference type="ARBA" id="ARBA00022837"/>
    </source>
</evidence>
<dbReference type="PROSITE" id="PS50022">
    <property type="entry name" value="FA58C_3"/>
    <property type="match status" value="2"/>
</dbReference>
<evidence type="ECO:0000313" key="6">
    <source>
        <dbReference type="EMBL" id="KEQ11494.1"/>
    </source>
</evidence>
<name>A0A081MZ71_9GAMM</name>
<dbReference type="InterPro" id="IPR006585">
    <property type="entry name" value="FTP1"/>
</dbReference>
<dbReference type="Pfam" id="PF22633">
    <property type="entry name" value="F5_F8_type_C_2"/>
    <property type="match status" value="2"/>
</dbReference>
<dbReference type="EMBL" id="JOKG01000007">
    <property type="protein sequence ID" value="KEQ11494.1"/>
    <property type="molecule type" value="Genomic_DNA"/>
</dbReference>
<keyword evidence="7" id="KW-1185">Reference proteome</keyword>
<dbReference type="InterPro" id="IPR011050">
    <property type="entry name" value="Pectin_lyase_fold/virulence"/>
</dbReference>
<feature type="domain" description="F5/8 type C" evidence="5">
    <location>
        <begin position="759"/>
        <end position="925"/>
    </location>
</feature>
<proteinExistence type="predicted"/>
<dbReference type="AlphaFoldDB" id="A0A081MZ71"/>
<dbReference type="Pfam" id="PF00754">
    <property type="entry name" value="F5_F8_type_C"/>
    <property type="match status" value="1"/>
</dbReference>
<dbReference type="InterPro" id="IPR008979">
    <property type="entry name" value="Galactose-bd-like_sf"/>
</dbReference>
<sequence length="1075" mass="116889">MRINKTIPLTMALLGASTAFASIDIHLSPTGNDIKGDASSSAPWKSLHKARDHIRSLAPLTDNVNVILAGGTYELSSTLELNEIDSGRNGYSITYKSAPGETAIISGGTVISGWSDPDGNGIWEAPVPEGIVSRQLYVDGQRATRARSVDGSGWYRNATGYSTPADVSSWKNPSDIELVFGYRWKMYRGGVSSVSGNQATLNEPFFTASAMGPFGLVDQNARVAWVENNLALLDTEGEWYLDSSAAGSSGNIATSGTATQSSTWSHGIASHAINGNTSGIWEHNQVTHTDLESQPYWTLDLGDVNPIESIKIWNRTDCCSDRLKNFHVFVSDDPFTGSSISDSQTQPGVTEKVFEGEAGVSEEFDINRAGRYVRIQLPDTAINGDNVLSLAEVEVFTGASSPSNVLYYKPRPGETLTGSNAVEVTIPRLEYLIEGNGVSHVNFEGLQFSYATWLYPNGENGYLSVQSGVHMKDTDYITIEDAFEGIEQIPGNVRFNFSDNITFRNNTFKHLGATALELGRGAQNNTVFNNIFEDISGSAVWVGHAQDSHVPDDSYKTKDNLIDNNLIQNTGREYDDTSGISSVWASRTVVINNDVINMPYSAISVGWGWGRYDVDQFAFIDDNTGKGYNSATQQRDTLVINNLIDKPMQVRHDGGGVYNLSSNINSRITGNVITGAYDLNGAVYLDDGSRGFQVNDNVSYNNTGPRLNEHIKGAQFHTLHNNDWSGGNANYDPAFESVVENAGRLSSPKERTISSIVKGLPPALPLPEGSIPPEFGLVVGKEATASDNSNTARHAIDGQSGSYWTPGSGANRAWWQIDFGDSKQISQVNLAFASIDSDQSIEYHKQGITFELLTSNDGNNWTTQSFYTPRGYGESYIPKTTINTNKQAINHLYLSDSPLARYLRINIVDTDGQDFGIARVKIQATPENHALDGTATQSSTWNGNDASRAINGNTGGSYGLGEITHTDMESQPYWTLDLGSIKDIGVVKIWNRTDCCSNRLSDFHVFISDEPFSGTTVEDSQSQDGVLDTYISGAVGRNTEVAINRTGRYVRIQLSNTSADEESVLSLAEVQVFGS</sequence>
<comment type="caution">
    <text evidence="6">The sequence shown here is derived from an EMBL/GenBank/DDBJ whole genome shotgun (WGS) entry which is preliminary data.</text>
</comment>
<feature type="signal peptide" evidence="4">
    <location>
        <begin position="1"/>
        <end position="21"/>
    </location>
</feature>
<dbReference type="InterPro" id="IPR012334">
    <property type="entry name" value="Pectin_lyas_fold"/>
</dbReference>
<feature type="domain" description="F5/8 type C" evidence="5">
    <location>
        <begin position="234"/>
        <end position="398"/>
    </location>
</feature>
<dbReference type="eggNOG" id="COG4733">
    <property type="taxonomic scope" value="Bacteria"/>
</dbReference>
<keyword evidence="2" id="KW-0106">Calcium</keyword>
<dbReference type="eggNOG" id="COG1470">
    <property type="taxonomic scope" value="Bacteria"/>
</dbReference>
<dbReference type="SUPFAM" id="SSF49785">
    <property type="entry name" value="Galactose-binding domain-like"/>
    <property type="match status" value="3"/>
</dbReference>
<evidence type="ECO:0000256" key="4">
    <source>
        <dbReference type="SAM" id="SignalP"/>
    </source>
</evidence>
<dbReference type="GO" id="GO:0046872">
    <property type="term" value="F:metal ion binding"/>
    <property type="evidence" value="ECO:0007669"/>
    <property type="project" value="UniProtKB-KW"/>
</dbReference>
<dbReference type="SUPFAM" id="SSF51126">
    <property type="entry name" value="Pectin lyase-like"/>
    <property type="match status" value="2"/>
</dbReference>
<evidence type="ECO:0000256" key="3">
    <source>
        <dbReference type="ARBA" id="ARBA00023157"/>
    </source>
</evidence>
<protein>
    <recommendedName>
        <fullName evidence="5">F5/8 type C domain-containing protein</fullName>
    </recommendedName>
</protein>
<dbReference type="SMART" id="SM00607">
    <property type="entry name" value="FTP"/>
    <property type="match status" value="2"/>
</dbReference>
<accession>A0A081MZ71</accession>
<dbReference type="PANTHER" id="PTHR36453:SF1">
    <property type="entry name" value="RIGHT HANDED BETA HELIX DOMAIN-CONTAINING PROTEIN"/>
    <property type="match status" value="1"/>
</dbReference>
<dbReference type="SMART" id="SM00710">
    <property type="entry name" value="PbH1"/>
    <property type="match status" value="7"/>
</dbReference>
<evidence type="ECO:0000256" key="1">
    <source>
        <dbReference type="ARBA" id="ARBA00022723"/>
    </source>
</evidence>
<feature type="chain" id="PRO_5001760396" description="F5/8 type C domain-containing protein" evidence="4">
    <location>
        <begin position="22"/>
        <end position="1075"/>
    </location>
</feature>
<dbReference type="InterPro" id="IPR006626">
    <property type="entry name" value="PbH1"/>
</dbReference>
<dbReference type="Proteomes" id="UP000028006">
    <property type="component" value="Unassembled WGS sequence"/>
</dbReference>
<dbReference type="RefSeq" id="WP_034879763.1">
    <property type="nucleotide sequence ID" value="NZ_JOKG01000007.1"/>
</dbReference>
<organism evidence="6 7">
    <name type="scientific">Endozoicomonas montiporae</name>
    <dbReference type="NCBI Taxonomy" id="1027273"/>
    <lineage>
        <taxon>Bacteria</taxon>
        <taxon>Pseudomonadati</taxon>
        <taxon>Pseudomonadota</taxon>
        <taxon>Gammaproteobacteria</taxon>
        <taxon>Oceanospirillales</taxon>
        <taxon>Endozoicomonadaceae</taxon>
        <taxon>Endozoicomonas</taxon>
    </lineage>
</organism>
<evidence type="ECO:0000313" key="7">
    <source>
        <dbReference type="Proteomes" id="UP000028006"/>
    </source>
</evidence>
<keyword evidence="3" id="KW-1015">Disulfide bond</keyword>
<keyword evidence="1" id="KW-0479">Metal-binding</keyword>
<keyword evidence="4" id="KW-0732">Signal</keyword>
<evidence type="ECO:0000259" key="5">
    <source>
        <dbReference type="PROSITE" id="PS50022"/>
    </source>
</evidence>
<dbReference type="PANTHER" id="PTHR36453">
    <property type="entry name" value="SECRETED PROTEIN-RELATED"/>
    <property type="match status" value="1"/>
</dbReference>
<dbReference type="Gene3D" id="2.60.120.260">
    <property type="entry name" value="Galactose-binding domain-like"/>
    <property type="match status" value="3"/>
</dbReference>